<feature type="compositionally biased region" description="Polar residues" evidence="1">
    <location>
        <begin position="1846"/>
        <end position="1856"/>
    </location>
</feature>
<dbReference type="SUPFAM" id="SSF49562">
    <property type="entry name" value="C2 domain (Calcium/lipid-binding domain, CaLB)"/>
    <property type="match status" value="3"/>
</dbReference>
<dbReference type="SMART" id="SM00239">
    <property type="entry name" value="C2"/>
    <property type="match status" value="2"/>
</dbReference>
<feature type="region of interest" description="Disordered" evidence="1">
    <location>
        <begin position="1502"/>
        <end position="1531"/>
    </location>
</feature>
<feature type="compositionally biased region" description="Acidic residues" evidence="1">
    <location>
        <begin position="2018"/>
        <end position="2031"/>
    </location>
</feature>
<feature type="compositionally biased region" description="Acidic residues" evidence="1">
    <location>
        <begin position="189"/>
        <end position="201"/>
    </location>
</feature>
<organism evidence="3 4">
    <name type="scientific">Macrostomum lignano</name>
    <dbReference type="NCBI Taxonomy" id="282301"/>
    <lineage>
        <taxon>Eukaryota</taxon>
        <taxon>Metazoa</taxon>
        <taxon>Spiralia</taxon>
        <taxon>Lophotrochozoa</taxon>
        <taxon>Platyhelminthes</taxon>
        <taxon>Rhabditophora</taxon>
        <taxon>Macrostomorpha</taxon>
        <taxon>Macrostomida</taxon>
        <taxon>Macrostomidae</taxon>
        <taxon>Macrostomum</taxon>
    </lineage>
</organism>
<gene>
    <name evidence="3" type="ORF">BOX15_Mlig004555g2</name>
</gene>
<feature type="compositionally biased region" description="Acidic residues" evidence="1">
    <location>
        <begin position="1895"/>
        <end position="1907"/>
    </location>
</feature>
<feature type="region of interest" description="Disordered" evidence="1">
    <location>
        <begin position="1"/>
        <end position="40"/>
    </location>
</feature>
<feature type="compositionally biased region" description="Low complexity" evidence="1">
    <location>
        <begin position="1772"/>
        <end position="1786"/>
    </location>
</feature>
<dbReference type="PROSITE" id="PS50004">
    <property type="entry name" value="C2"/>
    <property type="match status" value="1"/>
</dbReference>
<feature type="compositionally biased region" description="Low complexity" evidence="1">
    <location>
        <begin position="289"/>
        <end position="313"/>
    </location>
</feature>
<feature type="region of interest" description="Disordered" evidence="1">
    <location>
        <begin position="137"/>
        <end position="168"/>
    </location>
</feature>
<feature type="compositionally biased region" description="Pro residues" evidence="1">
    <location>
        <begin position="1787"/>
        <end position="1799"/>
    </location>
</feature>
<dbReference type="GO" id="GO:0061511">
    <property type="term" value="P:centriole elongation"/>
    <property type="evidence" value="ECO:0007669"/>
    <property type="project" value="TreeGrafter"/>
</dbReference>
<evidence type="ECO:0000313" key="4">
    <source>
        <dbReference type="Proteomes" id="UP000215902"/>
    </source>
</evidence>
<dbReference type="EMBL" id="NIVC01000608">
    <property type="protein sequence ID" value="PAA79924.1"/>
    <property type="molecule type" value="Genomic_DNA"/>
</dbReference>
<feature type="compositionally biased region" description="Basic and acidic residues" evidence="1">
    <location>
        <begin position="214"/>
        <end position="223"/>
    </location>
</feature>
<dbReference type="InterPro" id="IPR000008">
    <property type="entry name" value="C2_dom"/>
</dbReference>
<comment type="caution">
    <text evidence="3">The sequence shown here is derived from an EMBL/GenBank/DDBJ whole genome shotgun (WGS) entry which is preliminary data.</text>
</comment>
<dbReference type="OrthoDB" id="79771at2759"/>
<feature type="region of interest" description="Disordered" evidence="1">
    <location>
        <begin position="1756"/>
        <end position="1824"/>
    </location>
</feature>
<feature type="compositionally biased region" description="Low complexity" evidence="1">
    <location>
        <begin position="13"/>
        <end position="31"/>
    </location>
</feature>
<dbReference type="CDD" id="cd00030">
    <property type="entry name" value="C2"/>
    <property type="match status" value="1"/>
</dbReference>
<feature type="region of interest" description="Disordered" evidence="1">
    <location>
        <begin position="363"/>
        <end position="393"/>
    </location>
</feature>
<feature type="region of interest" description="Disordered" evidence="1">
    <location>
        <begin position="1840"/>
        <end position="2050"/>
    </location>
</feature>
<proteinExistence type="predicted"/>
<feature type="region of interest" description="Disordered" evidence="1">
    <location>
        <begin position="183"/>
        <end position="313"/>
    </location>
</feature>
<dbReference type="PANTHER" id="PTHR21254">
    <property type="entry name" value="C2 DOMAIN-CONTAINING PROTEIN 3"/>
    <property type="match status" value="1"/>
</dbReference>
<feature type="region of interest" description="Disordered" evidence="1">
    <location>
        <begin position="74"/>
        <end position="107"/>
    </location>
</feature>
<feature type="compositionally biased region" description="Low complexity" evidence="1">
    <location>
        <begin position="600"/>
        <end position="612"/>
    </location>
</feature>
<dbReference type="PANTHER" id="PTHR21254:SF1">
    <property type="entry name" value="C2 DOMAIN-CONTAINING PROTEIN 3"/>
    <property type="match status" value="1"/>
</dbReference>
<evidence type="ECO:0000256" key="1">
    <source>
        <dbReference type="SAM" id="MobiDB-lite"/>
    </source>
</evidence>
<evidence type="ECO:0000313" key="3">
    <source>
        <dbReference type="EMBL" id="PAA79924.1"/>
    </source>
</evidence>
<feature type="compositionally biased region" description="Acidic residues" evidence="1">
    <location>
        <begin position="1975"/>
        <end position="1986"/>
    </location>
</feature>
<dbReference type="Pfam" id="PF00168">
    <property type="entry name" value="C2"/>
    <property type="match status" value="2"/>
</dbReference>
<dbReference type="GO" id="GO:0060271">
    <property type="term" value="P:cilium assembly"/>
    <property type="evidence" value="ECO:0007669"/>
    <property type="project" value="TreeGrafter"/>
</dbReference>
<feature type="compositionally biased region" description="Basic residues" evidence="1">
    <location>
        <begin position="1518"/>
        <end position="1531"/>
    </location>
</feature>
<feature type="compositionally biased region" description="Basic and acidic residues" evidence="1">
    <location>
        <begin position="1942"/>
        <end position="1951"/>
    </location>
</feature>
<feature type="compositionally biased region" description="Basic and acidic residues" evidence="1">
    <location>
        <begin position="1867"/>
        <end position="1877"/>
    </location>
</feature>
<keyword evidence="4" id="KW-1185">Reference proteome</keyword>
<dbReference type="GO" id="GO:0005814">
    <property type="term" value="C:centriole"/>
    <property type="evidence" value="ECO:0007669"/>
    <property type="project" value="TreeGrafter"/>
</dbReference>
<sequence>SSLTMKPRRKSKSPSGRSSRNSTGLQQQQQQRPPDATDSKRILSEEAAADLISVLVNRGRRLRNDMIGCVLDGSSTAERENQPPLPATATTLTQRNEHDATGTIGGLGSETLLDDMIGQLLSNGDASAEMRAVDLIMGQSDPVPRRSGSENNDEDSNEDYSEPDDPVKDDDLVQELFFNKTANNKDFEAADGDDYDVDDGQGEPAKGGSPERAAQLRRDRLEAAGRVVPNVSSPSASSFDIPSRASSNAAGPAGRRLRRRGGGSANSATKRRAAGSRDSSSERGGGSSLAGSRVSFDVPSDAEVGGADAAGPVDAVDEQMKKRLPGLFDVVSTERLETLRRVSHILLSASQLVLRKQPYIDAGSSASAAPRPPRPSAPRGLPPRPPAPGSTSWRRKPSVYYLEYRLPSHPSNSTTSASSTRVLAKKLDGRNVSFQHRGKHALVFDDASLQRWWRGNLEVRLLGRTDDQRTPPCLIGSGMLPMHYLLTGTNLQLTDDIPVYEAPAGVTNKHQQFPNQLEHQQRKLVGHLRVSLQLGSDTVALGPLLEQEQQRVASDRAAASKQQEPQPLLAQGQGESAGLSDGKPPPPPPPPPPLPPAPLSQPTASAAAPSEPVEQPTALFALLQIVEARGVAYSSVATTTGTNNHNGSAASQQLHLTGGTTATSAGGRSSARDHCSRNLYCAVRLFWQSDRFHTEVVWGSSDPKFRFSQISPVLYNAALLERLRQNYAIVEVWDKKTSYQRDSLVGTVKLPLHQFYLAYKDPAVAAAMLRSQYPVVGADGWLPIRDPFHEAQPGSDFGQLRVLLAMGSGAQIAHLQRLRSDGGNGIDAGLLPYHVPFDSVTAAGATASGSTTGGQARELEEVTEHCFEVCIDSLEDLRLPEDCSYGEVDCFIQYYFPALDPAARPGSSPMLCLKPYRSSTTIAIPHPSFHDLTRHRLQLPVDAPFQRELVALAGAQGGLPCELWLRAYSPNLRDQCIARALLPLGRLCALVAMSGVSNGAGSLPSASTSAHTGAPASTQRLALPLAGIDEAGACGATAYLSVAYRSTGVRVSRSSESAGSGVDSYPRGQTAVLGVSLLRAAGLEAAAKACQRAEAPAGLMAASLGHAVAGGVNAFARYWLSFDPSGQRLTRCVARSHCPDFQQHSDYAMPLHWPGGISLAELIEEGGLEIELWHQVPTPARHLTVGAGPEPLVTAPGQPMSINGGAGASCPEILLGRLRLPLGPLLTCKSGLRGWYPLLAPAKTTNASATTTETVDAEDLSTTAQFVGAVELEIRFGSAEDRARVLESGRELGFAPQDLEDLEERWESIEAPEFRRICVQVIDAEFPLRLALRAGQDRLPISSRLYCRYRLYTRRSVQSPKYCVPPHDEHGSLSVSFSYKRVFAFRTSLALLQYLREERLEIQLWISYSSSSGEGHDDVGAGASARDLLIGTCWMPLRDLAVRRRSPARVAGRYALVKPGVRCFDGACLRLKATLTDSDEPPSEPENSVDEEEAVAAAVADAGVDDSEDVGGGVGSQRRQRHQQVTRRQRLAHQHTVPLRVAIEEAKRLCPVPDAATGEERLPPSAYVTVQPADRSKPLATDVKAATNNPAWGFVAEARFDKSLFAYPDRGCLLTFKVWHSYGDAVENDRLIGTASVDLSPLLFGFKQVLGWYDVQDYRERCRGHLYIGITPLEPLTGLAKQSTAPILASTASTGSFNDVGRRHATTAPIGSAIVIDDGAAAAADGGTSRSMLHRSLQHQMAELDNLTTRLRRRLLNPNADNGDDDSHVDDSGGASVGSNNSAPLVRSPPLPAAPPPPAARVQASVTNSGGDGGNSSSNPYGLDFDIRSVLDQARKLLESPEQEVTEATSSGGFASQQQQQQNQQRAGRDQSHRSTVEKSASSTGKDLSGAAYDYDYDFDDDEDGEGEGLVPVKPLNDISGMLAAMQPHVGKSPTAEEEEREGSPVDRDRDDDAENDDEDDEGGRTPVNSKTTDDGEDEEVSEIIDELPPAENNEAEYDDDQRTDSIVRANETPSQLDENESEAEDDDEDAVSASPPPVASVPQSARSENLAARRAVDIRLGQQTVDLEAGEPPLSNSADCLLPSFFGPPSDLLSRLRHSRMVAENAGHEAAASAAAAAGPTVDPAKVAEARQLVERVEQRRRNRLFQVAEAAAVDDAERAASTSRLARVFNAKFAH</sequence>
<feature type="region of interest" description="Disordered" evidence="1">
    <location>
        <begin position="551"/>
        <end position="612"/>
    </location>
</feature>
<feature type="compositionally biased region" description="Pro residues" evidence="1">
    <location>
        <begin position="583"/>
        <end position="599"/>
    </location>
</feature>
<name>A0A267G3H1_9PLAT</name>
<feature type="compositionally biased region" description="Low complexity" evidence="1">
    <location>
        <begin position="227"/>
        <end position="254"/>
    </location>
</feature>
<dbReference type="InterPro" id="IPR035892">
    <property type="entry name" value="C2_domain_sf"/>
</dbReference>
<feature type="compositionally biased region" description="Acidic residues" evidence="1">
    <location>
        <begin position="1952"/>
        <end position="1962"/>
    </location>
</feature>
<dbReference type="GO" id="GO:0034451">
    <property type="term" value="C:centriolar satellite"/>
    <property type="evidence" value="ECO:0007669"/>
    <property type="project" value="TreeGrafter"/>
</dbReference>
<dbReference type="GO" id="GO:0071539">
    <property type="term" value="P:protein localization to centrosome"/>
    <property type="evidence" value="ECO:0007669"/>
    <property type="project" value="TreeGrafter"/>
</dbReference>
<feature type="domain" description="C2" evidence="2">
    <location>
        <begin position="1518"/>
        <end position="1653"/>
    </location>
</feature>
<evidence type="ECO:0000259" key="2">
    <source>
        <dbReference type="PROSITE" id="PS50004"/>
    </source>
</evidence>
<feature type="compositionally biased region" description="Pro residues" evidence="1">
    <location>
        <begin position="370"/>
        <end position="388"/>
    </location>
</feature>
<feature type="non-terminal residue" evidence="3">
    <location>
        <position position="1"/>
    </location>
</feature>
<reference evidence="3 4" key="1">
    <citation type="submission" date="2017-06" db="EMBL/GenBank/DDBJ databases">
        <title>A platform for efficient transgenesis in Macrostomum lignano, a flatworm model organism for stem cell research.</title>
        <authorList>
            <person name="Berezikov E."/>
        </authorList>
    </citation>
    <scope>NUCLEOTIDE SEQUENCE [LARGE SCALE GENOMIC DNA]</scope>
    <source>
        <strain evidence="3">DV1</strain>
        <tissue evidence="3">Whole organism</tissue>
    </source>
</reference>
<feature type="compositionally biased region" description="Basic residues" evidence="1">
    <location>
        <begin position="1"/>
        <end position="12"/>
    </location>
</feature>
<protein>
    <recommendedName>
        <fullName evidence="2">C2 domain-containing protein</fullName>
    </recommendedName>
</protein>
<feature type="compositionally biased region" description="Acidic residues" evidence="1">
    <location>
        <begin position="151"/>
        <end position="164"/>
    </location>
</feature>
<dbReference type="Proteomes" id="UP000215902">
    <property type="component" value="Unassembled WGS sequence"/>
</dbReference>
<dbReference type="Gene3D" id="2.60.40.150">
    <property type="entry name" value="C2 domain"/>
    <property type="match status" value="2"/>
</dbReference>
<dbReference type="STRING" id="282301.A0A267G3H1"/>
<accession>A0A267G3H1</accession>